<feature type="region of interest" description="Disordered" evidence="1">
    <location>
        <begin position="108"/>
        <end position="135"/>
    </location>
</feature>
<comment type="caution">
    <text evidence="3">The sequence shown here is derived from an EMBL/GenBank/DDBJ whole genome shotgun (WGS) entry which is preliminary data.</text>
</comment>
<organism evidence="3 4">
    <name type="scientific">Lupinus luteus</name>
    <name type="common">European yellow lupine</name>
    <dbReference type="NCBI Taxonomy" id="3873"/>
    <lineage>
        <taxon>Eukaryota</taxon>
        <taxon>Viridiplantae</taxon>
        <taxon>Streptophyta</taxon>
        <taxon>Embryophyta</taxon>
        <taxon>Tracheophyta</taxon>
        <taxon>Spermatophyta</taxon>
        <taxon>Magnoliopsida</taxon>
        <taxon>eudicotyledons</taxon>
        <taxon>Gunneridae</taxon>
        <taxon>Pentapetalae</taxon>
        <taxon>rosids</taxon>
        <taxon>fabids</taxon>
        <taxon>Fabales</taxon>
        <taxon>Fabaceae</taxon>
        <taxon>Papilionoideae</taxon>
        <taxon>50 kb inversion clade</taxon>
        <taxon>genistoids sensu lato</taxon>
        <taxon>core genistoids</taxon>
        <taxon>Genisteae</taxon>
        <taxon>Lupinus</taxon>
    </lineage>
</organism>
<evidence type="ECO:0000313" key="4">
    <source>
        <dbReference type="Proteomes" id="UP001497480"/>
    </source>
</evidence>
<evidence type="ECO:0000256" key="1">
    <source>
        <dbReference type="SAM" id="MobiDB-lite"/>
    </source>
</evidence>
<proteinExistence type="predicted"/>
<gene>
    <name evidence="3" type="ORF">LLUT_LOCUS12996</name>
</gene>
<dbReference type="InterPro" id="IPR021109">
    <property type="entry name" value="Peptidase_aspartic_dom_sf"/>
</dbReference>
<dbReference type="PANTHER" id="PTHR45835:SF105">
    <property type="entry name" value="INTEGRASE CATALYTIC DOMAIN-CONTAINING PROTEIN"/>
    <property type="match status" value="1"/>
</dbReference>
<dbReference type="InterPro" id="IPR056924">
    <property type="entry name" value="SH3_Tf2-1"/>
</dbReference>
<accession>A0AAV1WT83</accession>
<name>A0AAV1WT83_LUPLU</name>
<dbReference type="PANTHER" id="PTHR45835">
    <property type="entry name" value="YALI0A06105P"/>
    <property type="match status" value="1"/>
</dbReference>
<dbReference type="Gene3D" id="2.40.70.10">
    <property type="entry name" value="Acid Proteases"/>
    <property type="match status" value="1"/>
</dbReference>
<keyword evidence="4" id="KW-1185">Reference proteome</keyword>
<dbReference type="GO" id="GO:0003676">
    <property type="term" value="F:nucleic acid binding"/>
    <property type="evidence" value="ECO:0007669"/>
    <property type="project" value="InterPro"/>
</dbReference>
<sequence>MLSSWPIFLNVVQHRFGLTQYEDIEGGFPKLSQTGSVADFQAQFEELLNKVTDISESLLISFFITGLKTHLRREFQFNRHTTSLEAFAMARAYEARLDDTLPMTKSWSHDTHIKPNFPSNPTQNKHDHTNQPHQTPSNTAYIVLPPLLPTPHSNIFVHNMPSTELWDHRPKDLCFKRDEKWNMSHKCRNCVLLLMEDDEDDPPQDSNDPYTIDVSGDISNLHSLSSQLQSRSLRAMGLYNNQNFTILIDNRSTHDFVKPALVERLGFLVHSCPRFKVATGCGTFLVCQFCCHGVPLLLQGINFEVNFFILDIEDPDVVLRFPWLQSLEKVAHDYVALTMEFLWKGHHVTLVGDTSMASQSVSLHQLQALVRTDEVTSMYAITASIQDSDIPLDSSFSFPPNIPGPVIDLLHQFQSVFATPTGLPPHRTVDHDVHIVEGSKHVNVRPSSWVTFLPWAKFHYNISYHSALQMSLFEALYGRKSPTIPAYTRGSTFIQVLDQTLISCDLVLERLRPYRQISGRQHKQHHLLKRFYGPYPIIERIGKVAYKLHLPTRSRIHSFFHISTLKPFRGTDKVVTCDLHLGYFDNQLIDQPDIILDRRTQLIHGQPHEQLLVQQIGCPPDEVSWEDKEQFQNSFPDLHLEDKVGFAGGENDTTHINYQHHSDNEASPAERTEINKKIGVMTQQ</sequence>
<reference evidence="3 4" key="1">
    <citation type="submission" date="2024-03" db="EMBL/GenBank/DDBJ databases">
        <authorList>
            <person name="Martinez-Hernandez J."/>
        </authorList>
    </citation>
    <scope>NUCLEOTIDE SEQUENCE [LARGE SCALE GENOMIC DNA]</scope>
</reference>
<protein>
    <recommendedName>
        <fullName evidence="2">Tf2-1-like SH3-like domain-containing protein</fullName>
    </recommendedName>
</protein>
<dbReference type="Proteomes" id="UP001497480">
    <property type="component" value="Unassembled WGS sequence"/>
</dbReference>
<dbReference type="Pfam" id="PF24626">
    <property type="entry name" value="SH3_Tf2-1"/>
    <property type="match status" value="1"/>
</dbReference>
<dbReference type="InterPro" id="IPR036397">
    <property type="entry name" value="RNaseH_sf"/>
</dbReference>
<dbReference type="Gene3D" id="3.30.420.10">
    <property type="entry name" value="Ribonuclease H-like superfamily/Ribonuclease H"/>
    <property type="match status" value="1"/>
</dbReference>
<feature type="domain" description="Tf2-1-like SH3-like" evidence="2">
    <location>
        <begin position="516"/>
        <end position="568"/>
    </location>
</feature>
<evidence type="ECO:0000313" key="3">
    <source>
        <dbReference type="EMBL" id="CAL0311936.1"/>
    </source>
</evidence>
<dbReference type="CDD" id="cd00303">
    <property type="entry name" value="retropepsin_like"/>
    <property type="match status" value="1"/>
</dbReference>
<dbReference type="Pfam" id="PF08284">
    <property type="entry name" value="RVP_2"/>
    <property type="match status" value="1"/>
</dbReference>
<evidence type="ECO:0000259" key="2">
    <source>
        <dbReference type="Pfam" id="PF24626"/>
    </source>
</evidence>
<dbReference type="AlphaFoldDB" id="A0AAV1WT83"/>
<dbReference type="EMBL" id="CAXHTB010000009">
    <property type="protein sequence ID" value="CAL0311936.1"/>
    <property type="molecule type" value="Genomic_DNA"/>
</dbReference>